<keyword evidence="7" id="KW-1185">Reference proteome</keyword>
<dbReference type="PRINTS" id="PR00036">
    <property type="entry name" value="HTHLACI"/>
</dbReference>
<name>A0A1H0E0G2_9FIRM</name>
<dbReference type="STRING" id="258515.SAMN05192585_13121"/>
<gene>
    <name evidence="6" type="ORF">SAMN05192585_13121</name>
</gene>
<keyword evidence="3" id="KW-0804">Transcription</keyword>
<dbReference type="RefSeq" id="WP_092642007.1">
    <property type="nucleotide sequence ID" value="NZ_FNID01000031.1"/>
</dbReference>
<dbReference type="InterPro" id="IPR000843">
    <property type="entry name" value="HTH_LacI"/>
</dbReference>
<evidence type="ECO:0000259" key="5">
    <source>
        <dbReference type="PROSITE" id="PS50943"/>
    </source>
</evidence>
<evidence type="ECO:0000256" key="1">
    <source>
        <dbReference type="ARBA" id="ARBA00023015"/>
    </source>
</evidence>
<dbReference type="PROSITE" id="PS00356">
    <property type="entry name" value="HTH_LACI_1"/>
    <property type="match status" value="1"/>
</dbReference>
<evidence type="ECO:0000313" key="6">
    <source>
        <dbReference type="EMBL" id="SDN75924.1"/>
    </source>
</evidence>
<dbReference type="PANTHER" id="PTHR30146:SF109">
    <property type="entry name" value="HTH-TYPE TRANSCRIPTIONAL REGULATOR GALS"/>
    <property type="match status" value="1"/>
</dbReference>
<dbReference type="GO" id="GO:0003700">
    <property type="term" value="F:DNA-binding transcription factor activity"/>
    <property type="evidence" value="ECO:0007669"/>
    <property type="project" value="TreeGrafter"/>
</dbReference>
<dbReference type="AlphaFoldDB" id="A0A1H0E0G2"/>
<accession>A0A1H0E0G2</accession>
<dbReference type="PROSITE" id="PS50932">
    <property type="entry name" value="HTH_LACI_2"/>
    <property type="match status" value="1"/>
</dbReference>
<feature type="domain" description="HTH lacI-type" evidence="4">
    <location>
        <begin position="2"/>
        <end position="56"/>
    </location>
</feature>
<dbReference type="Pfam" id="PF00356">
    <property type="entry name" value="LacI"/>
    <property type="match status" value="1"/>
</dbReference>
<dbReference type="InterPro" id="IPR028082">
    <property type="entry name" value="Peripla_BP_I"/>
</dbReference>
<evidence type="ECO:0000256" key="2">
    <source>
        <dbReference type="ARBA" id="ARBA00023125"/>
    </source>
</evidence>
<dbReference type="PROSITE" id="PS50943">
    <property type="entry name" value="HTH_CROC1"/>
    <property type="match status" value="1"/>
</dbReference>
<dbReference type="InterPro" id="IPR001387">
    <property type="entry name" value="Cro/C1-type_HTH"/>
</dbReference>
<dbReference type="PANTHER" id="PTHR30146">
    <property type="entry name" value="LACI-RELATED TRANSCRIPTIONAL REPRESSOR"/>
    <property type="match status" value="1"/>
</dbReference>
<dbReference type="OrthoDB" id="308642at2"/>
<dbReference type="CDD" id="cd01392">
    <property type="entry name" value="HTH_LacI"/>
    <property type="match status" value="1"/>
</dbReference>
<organism evidence="6 7">
    <name type="scientific">Acetanaerobacterium elongatum</name>
    <dbReference type="NCBI Taxonomy" id="258515"/>
    <lineage>
        <taxon>Bacteria</taxon>
        <taxon>Bacillati</taxon>
        <taxon>Bacillota</taxon>
        <taxon>Clostridia</taxon>
        <taxon>Eubacteriales</taxon>
        <taxon>Oscillospiraceae</taxon>
        <taxon>Acetanaerobacterium</taxon>
    </lineage>
</organism>
<dbReference type="Gene3D" id="3.40.50.2300">
    <property type="match status" value="2"/>
</dbReference>
<proteinExistence type="predicted"/>
<sequence>MATLKDVAKLAGVSVATASRVLNKNKNVSPENYDAIMSAMKTLNYTPNYLGRSLRMSSSKKILVLLPSLANQFYSHIVLGIEDVAGAHSYSVMVASTHGDAQMEENYFKLLFTKLVDGIILFSTMLSEVRLNEIAASYPIVQCCEYKNGVNASRVIINNEQAAYEAVCHILDCGHTRIGLIASGNEHFTSIDRINGYKRALTEHNIPVNKDYIVHAYYNSHKAMECCETLMNLPTPPTAIFCISDSMAVGAMRKLYEMGLRVCEDVAVVGFDNTSVTEFYSPSITTIAQPRYEMGTTAMEMMLRKLEDVNSPTEFVTMPHQLIIRQSTVK</sequence>
<dbReference type="SUPFAM" id="SSF47413">
    <property type="entry name" value="lambda repressor-like DNA-binding domains"/>
    <property type="match status" value="1"/>
</dbReference>
<evidence type="ECO:0000256" key="3">
    <source>
        <dbReference type="ARBA" id="ARBA00023163"/>
    </source>
</evidence>
<reference evidence="6 7" key="1">
    <citation type="submission" date="2016-10" db="EMBL/GenBank/DDBJ databases">
        <authorList>
            <person name="de Groot N.N."/>
        </authorList>
    </citation>
    <scope>NUCLEOTIDE SEQUENCE [LARGE SCALE GENOMIC DNA]</scope>
    <source>
        <strain evidence="6 7">CGMCC 1.5012</strain>
    </source>
</reference>
<dbReference type="Pfam" id="PF13377">
    <property type="entry name" value="Peripla_BP_3"/>
    <property type="match status" value="1"/>
</dbReference>
<dbReference type="CDD" id="cd06284">
    <property type="entry name" value="PBP1_LacI-like"/>
    <property type="match status" value="1"/>
</dbReference>
<dbReference type="SUPFAM" id="SSF53822">
    <property type="entry name" value="Periplasmic binding protein-like I"/>
    <property type="match status" value="1"/>
</dbReference>
<dbReference type="EMBL" id="FNID01000031">
    <property type="protein sequence ID" value="SDN75924.1"/>
    <property type="molecule type" value="Genomic_DNA"/>
</dbReference>
<evidence type="ECO:0000259" key="4">
    <source>
        <dbReference type="PROSITE" id="PS50932"/>
    </source>
</evidence>
<feature type="domain" description="HTH cro/C1-type" evidence="5">
    <location>
        <begin position="3"/>
        <end position="50"/>
    </location>
</feature>
<dbReference type="SMART" id="SM00354">
    <property type="entry name" value="HTH_LACI"/>
    <property type="match status" value="1"/>
</dbReference>
<dbReference type="Gene3D" id="1.10.260.40">
    <property type="entry name" value="lambda repressor-like DNA-binding domains"/>
    <property type="match status" value="1"/>
</dbReference>
<dbReference type="InterPro" id="IPR010982">
    <property type="entry name" value="Lambda_DNA-bd_dom_sf"/>
</dbReference>
<keyword evidence="1" id="KW-0805">Transcription regulation</keyword>
<evidence type="ECO:0000313" key="7">
    <source>
        <dbReference type="Proteomes" id="UP000199182"/>
    </source>
</evidence>
<dbReference type="InterPro" id="IPR046335">
    <property type="entry name" value="LacI/GalR-like_sensor"/>
</dbReference>
<dbReference type="Proteomes" id="UP000199182">
    <property type="component" value="Unassembled WGS sequence"/>
</dbReference>
<keyword evidence="2" id="KW-0238">DNA-binding</keyword>
<protein>
    <submittedName>
        <fullName evidence="6">Transcriptional regulator, LacI family</fullName>
    </submittedName>
</protein>
<dbReference type="GO" id="GO:0000976">
    <property type="term" value="F:transcription cis-regulatory region binding"/>
    <property type="evidence" value="ECO:0007669"/>
    <property type="project" value="TreeGrafter"/>
</dbReference>